<evidence type="ECO:0008006" key="3">
    <source>
        <dbReference type="Google" id="ProtNLM"/>
    </source>
</evidence>
<sequence>MSSEPVEPAVTSLRTSPRIPPELILDIFEIASSDMSTLLTICLVSKSYCQFFRSLLQRSVRFRSAEAYDAFKQATFEKSLVQDVSFVLNPSSSMQVDLADFAGCSGLRALGLTNTQIEDPSKATMYWNDSFERIIEMFMPMHVLLGSMNWHSGIRDPGPDSPSHSLRSITHLTFTLASSGRISSLNLSKFGSLTHVCIRINMRHWSSDFGDNLRTGFPVLEERGINSLISIHHFLPIPEPMVLRLMKRYANPHNSLNCLRIKVEPNEGLDLGCLRWHDVLQRHCR</sequence>
<reference evidence="1 2" key="1">
    <citation type="journal article" date="2016" name="Mol. Biol. Evol.">
        <title>Comparative Genomics of Early-Diverging Mushroom-Forming Fungi Provides Insights into the Origins of Lignocellulose Decay Capabilities.</title>
        <authorList>
            <person name="Nagy L.G."/>
            <person name="Riley R."/>
            <person name="Tritt A."/>
            <person name="Adam C."/>
            <person name="Daum C."/>
            <person name="Floudas D."/>
            <person name="Sun H."/>
            <person name="Yadav J.S."/>
            <person name="Pangilinan J."/>
            <person name="Larsson K.H."/>
            <person name="Matsuura K."/>
            <person name="Barry K."/>
            <person name="Labutti K."/>
            <person name="Kuo R."/>
            <person name="Ohm R.A."/>
            <person name="Bhattacharya S.S."/>
            <person name="Shirouzu T."/>
            <person name="Yoshinaga Y."/>
            <person name="Martin F.M."/>
            <person name="Grigoriev I.V."/>
            <person name="Hibbett D.S."/>
        </authorList>
    </citation>
    <scope>NUCLEOTIDE SEQUENCE [LARGE SCALE GENOMIC DNA]</scope>
    <source>
        <strain evidence="1 2">HHB10207 ss-3</strain>
    </source>
</reference>
<gene>
    <name evidence="1" type="ORF">SISSUDRAFT_1066882</name>
</gene>
<proteinExistence type="predicted"/>
<keyword evidence="2" id="KW-1185">Reference proteome</keyword>
<dbReference type="EMBL" id="KV428326">
    <property type="protein sequence ID" value="KZT32500.1"/>
    <property type="molecule type" value="Genomic_DNA"/>
</dbReference>
<protein>
    <recommendedName>
        <fullName evidence="3">F-box domain-containing protein</fullName>
    </recommendedName>
</protein>
<dbReference type="AlphaFoldDB" id="A0A165XSM5"/>
<name>A0A165XSM5_9AGAM</name>
<evidence type="ECO:0000313" key="1">
    <source>
        <dbReference type="EMBL" id="KZT32500.1"/>
    </source>
</evidence>
<dbReference type="Proteomes" id="UP000076798">
    <property type="component" value="Unassembled WGS sequence"/>
</dbReference>
<accession>A0A165XSM5</accession>
<evidence type="ECO:0000313" key="2">
    <source>
        <dbReference type="Proteomes" id="UP000076798"/>
    </source>
</evidence>
<organism evidence="1 2">
    <name type="scientific">Sistotremastrum suecicum HHB10207 ss-3</name>
    <dbReference type="NCBI Taxonomy" id="1314776"/>
    <lineage>
        <taxon>Eukaryota</taxon>
        <taxon>Fungi</taxon>
        <taxon>Dikarya</taxon>
        <taxon>Basidiomycota</taxon>
        <taxon>Agaricomycotina</taxon>
        <taxon>Agaricomycetes</taxon>
        <taxon>Sistotremastrales</taxon>
        <taxon>Sistotremastraceae</taxon>
        <taxon>Sistotremastrum</taxon>
    </lineage>
</organism>